<gene>
    <name evidence="2" type="ORF">GCM10023168_20920</name>
</gene>
<feature type="region of interest" description="Disordered" evidence="1">
    <location>
        <begin position="180"/>
        <end position="199"/>
    </location>
</feature>
<organism evidence="2 3">
    <name type="scientific">Fodinibacter luteus</name>
    <dbReference type="NCBI Taxonomy" id="552064"/>
    <lineage>
        <taxon>Bacteria</taxon>
        <taxon>Bacillati</taxon>
        <taxon>Actinomycetota</taxon>
        <taxon>Actinomycetes</taxon>
        <taxon>Micrococcales</taxon>
        <taxon>Intrasporangiaceae</taxon>
        <taxon>Fodinibacter (ex Wang et al. 2009)</taxon>
    </lineage>
</organism>
<reference evidence="3" key="1">
    <citation type="journal article" date="2019" name="Int. J. Syst. Evol. Microbiol.">
        <title>The Global Catalogue of Microorganisms (GCM) 10K type strain sequencing project: providing services to taxonomists for standard genome sequencing and annotation.</title>
        <authorList>
            <consortium name="The Broad Institute Genomics Platform"/>
            <consortium name="The Broad Institute Genome Sequencing Center for Infectious Disease"/>
            <person name="Wu L."/>
            <person name="Ma J."/>
        </authorList>
    </citation>
    <scope>NUCLEOTIDE SEQUENCE [LARGE SCALE GENOMIC DNA]</scope>
    <source>
        <strain evidence="3">JCM 17809</strain>
    </source>
</reference>
<keyword evidence="3" id="KW-1185">Reference proteome</keyword>
<sequence>MSMVHTDAVFFEDDKAFETWLVDNASTATHVWVRMAKKGAGVTSLDWTRAVDVALCFGWIDGIARRLDDEWYVQRFTPRRAKSVWSKINRERIERLTAEGRMRPAGLAEVERAKADGRWAAAYDSPATAVVPDDLAAALAARELTEVYAALDSRNRFAFLNRIQTAVRPETRTRRIEQLTDALAQGKTPYPAPTKKSGT</sequence>
<accession>A0ABP8KG31</accession>
<comment type="caution">
    <text evidence="2">The sequence shown here is derived from an EMBL/GenBank/DDBJ whole genome shotgun (WGS) entry which is preliminary data.</text>
</comment>
<dbReference type="EMBL" id="BAABGM010000013">
    <property type="protein sequence ID" value="GAA4406285.1"/>
    <property type="molecule type" value="Genomic_DNA"/>
</dbReference>
<name>A0ABP8KG31_9MICO</name>
<dbReference type="Pfam" id="PF13376">
    <property type="entry name" value="OmdA"/>
    <property type="match status" value="1"/>
</dbReference>
<evidence type="ECO:0000256" key="1">
    <source>
        <dbReference type="SAM" id="MobiDB-lite"/>
    </source>
</evidence>
<proteinExistence type="predicted"/>
<protein>
    <submittedName>
        <fullName evidence="2">YdeI family protein</fullName>
    </submittedName>
</protein>
<dbReference type="Proteomes" id="UP001500945">
    <property type="component" value="Unassembled WGS sequence"/>
</dbReference>
<evidence type="ECO:0000313" key="2">
    <source>
        <dbReference type="EMBL" id="GAA4406285.1"/>
    </source>
</evidence>
<dbReference type="RefSeq" id="WP_345205490.1">
    <property type="nucleotide sequence ID" value="NZ_BAABGM010000013.1"/>
</dbReference>
<evidence type="ECO:0000313" key="3">
    <source>
        <dbReference type="Proteomes" id="UP001500945"/>
    </source>
</evidence>